<dbReference type="SUPFAM" id="SSF51735">
    <property type="entry name" value="NAD(P)-binding Rossmann-fold domains"/>
    <property type="match status" value="1"/>
</dbReference>
<organism evidence="3 4">
    <name type="scientific">Hypholoma sublateritium (strain FD-334 SS-4)</name>
    <dbReference type="NCBI Taxonomy" id="945553"/>
    <lineage>
        <taxon>Eukaryota</taxon>
        <taxon>Fungi</taxon>
        <taxon>Dikarya</taxon>
        <taxon>Basidiomycota</taxon>
        <taxon>Agaricomycotina</taxon>
        <taxon>Agaricomycetes</taxon>
        <taxon>Agaricomycetidae</taxon>
        <taxon>Agaricales</taxon>
        <taxon>Agaricineae</taxon>
        <taxon>Strophariaceae</taxon>
        <taxon>Hypholoma</taxon>
    </lineage>
</organism>
<proteinExistence type="inferred from homology"/>
<dbReference type="STRING" id="945553.A0A0D2P2M2"/>
<protein>
    <recommendedName>
        <fullName evidence="5">NAD(P)-binding protein</fullName>
    </recommendedName>
</protein>
<reference evidence="4" key="1">
    <citation type="submission" date="2014-04" db="EMBL/GenBank/DDBJ databases">
        <title>Evolutionary Origins and Diversification of the Mycorrhizal Mutualists.</title>
        <authorList>
            <consortium name="DOE Joint Genome Institute"/>
            <consortium name="Mycorrhizal Genomics Consortium"/>
            <person name="Kohler A."/>
            <person name="Kuo A."/>
            <person name="Nagy L.G."/>
            <person name="Floudas D."/>
            <person name="Copeland A."/>
            <person name="Barry K.W."/>
            <person name="Cichocki N."/>
            <person name="Veneault-Fourrey C."/>
            <person name="LaButti K."/>
            <person name="Lindquist E.A."/>
            <person name="Lipzen A."/>
            <person name="Lundell T."/>
            <person name="Morin E."/>
            <person name="Murat C."/>
            <person name="Riley R."/>
            <person name="Ohm R."/>
            <person name="Sun H."/>
            <person name="Tunlid A."/>
            <person name="Henrissat B."/>
            <person name="Grigoriev I.V."/>
            <person name="Hibbett D.S."/>
            <person name="Martin F."/>
        </authorList>
    </citation>
    <scope>NUCLEOTIDE SEQUENCE [LARGE SCALE GENOMIC DNA]</scope>
    <source>
        <strain evidence="4">FD-334 SS-4</strain>
    </source>
</reference>
<dbReference type="AlphaFoldDB" id="A0A0D2P2M2"/>
<dbReference type="PANTHER" id="PTHR43976">
    <property type="entry name" value="SHORT CHAIN DEHYDROGENASE"/>
    <property type="match status" value="1"/>
</dbReference>
<comment type="similarity">
    <text evidence="1">Belongs to the short-chain dehydrogenases/reductases (SDR) family.</text>
</comment>
<dbReference type="Gene3D" id="3.40.50.720">
    <property type="entry name" value="NAD(P)-binding Rossmann-like Domain"/>
    <property type="match status" value="1"/>
</dbReference>
<keyword evidence="2" id="KW-0560">Oxidoreductase</keyword>
<evidence type="ECO:0008006" key="5">
    <source>
        <dbReference type="Google" id="ProtNLM"/>
    </source>
</evidence>
<dbReference type="Proteomes" id="UP000054270">
    <property type="component" value="Unassembled WGS sequence"/>
</dbReference>
<dbReference type="PANTHER" id="PTHR43976:SF16">
    <property type="entry name" value="SHORT-CHAIN DEHYDROGENASE_REDUCTASE FAMILY PROTEIN"/>
    <property type="match status" value="1"/>
</dbReference>
<dbReference type="InterPro" id="IPR002347">
    <property type="entry name" value="SDR_fam"/>
</dbReference>
<accession>A0A0D2P2M2</accession>
<dbReference type="OMA" id="GMHTHAA"/>
<evidence type="ECO:0000256" key="2">
    <source>
        <dbReference type="ARBA" id="ARBA00023002"/>
    </source>
</evidence>
<evidence type="ECO:0000313" key="4">
    <source>
        <dbReference type="Proteomes" id="UP000054270"/>
    </source>
</evidence>
<evidence type="ECO:0000256" key="1">
    <source>
        <dbReference type="ARBA" id="ARBA00006484"/>
    </source>
</evidence>
<keyword evidence="4" id="KW-1185">Reference proteome</keyword>
<dbReference type="Pfam" id="PF00106">
    <property type="entry name" value="adh_short"/>
    <property type="match status" value="1"/>
</dbReference>
<dbReference type="GO" id="GO:0016491">
    <property type="term" value="F:oxidoreductase activity"/>
    <property type="evidence" value="ECO:0007669"/>
    <property type="project" value="UniProtKB-KW"/>
</dbReference>
<gene>
    <name evidence="3" type="ORF">HYPSUDRAFT_220328</name>
</gene>
<sequence length="285" mass="29886">MASIGRKVWLVTGASSGLGRAVVEHTLAQGENVVATLRKPQALNDLVTKYPTTQLLVLPLDVVSQTAITTAFAAGVAKFGRIDVVYNNAGFAEVAEVEGTPDADARSVFEVNFWGAANVSREAVRVFRDVNVPRGGRLLQVSSVVGLSAMPSVGYYSATAFEGLSQALAAELDPAWGITVTMLEPGVFNTRAITDTDGMHTHAAHPAYVAESLPSAQTRAFFAGPVRDVGGDPEKAARAIHVIAHANGVGLRVPLGLDAVSGIEAQLESIRKDVEAAKGWSADLK</sequence>
<evidence type="ECO:0000313" key="3">
    <source>
        <dbReference type="EMBL" id="KJA14795.1"/>
    </source>
</evidence>
<dbReference type="InterPro" id="IPR051911">
    <property type="entry name" value="SDR_oxidoreductase"/>
</dbReference>
<dbReference type="InterPro" id="IPR036291">
    <property type="entry name" value="NAD(P)-bd_dom_sf"/>
</dbReference>
<dbReference type="OrthoDB" id="1274115at2759"/>
<dbReference type="PRINTS" id="PR00081">
    <property type="entry name" value="GDHRDH"/>
</dbReference>
<name>A0A0D2P2M2_HYPSF</name>
<dbReference type="EMBL" id="KN817665">
    <property type="protein sequence ID" value="KJA14795.1"/>
    <property type="molecule type" value="Genomic_DNA"/>
</dbReference>